<dbReference type="Pfam" id="PF08241">
    <property type="entry name" value="Methyltransf_11"/>
    <property type="match status" value="1"/>
</dbReference>
<dbReference type="SUPFAM" id="SSF53335">
    <property type="entry name" value="S-adenosyl-L-methionine-dependent methyltransferases"/>
    <property type="match status" value="1"/>
</dbReference>
<dbReference type="Gene3D" id="1.10.10.10">
    <property type="entry name" value="Winged helix-like DNA-binding domain superfamily/Winged helix DNA-binding domain"/>
    <property type="match status" value="1"/>
</dbReference>
<keyword evidence="3" id="KW-0808">Transferase</keyword>
<dbReference type="CDD" id="cd02440">
    <property type="entry name" value="AdoMet_MTases"/>
    <property type="match status" value="1"/>
</dbReference>
<dbReference type="EMBL" id="VTWH01000001">
    <property type="protein sequence ID" value="KAA0972567.1"/>
    <property type="molecule type" value="Genomic_DNA"/>
</dbReference>
<dbReference type="OrthoDB" id="9789575at2"/>
<dbReference type="InterPro" id="IPR051052">
    <property type="entry name" value="Diverse_substrate_MTase"/>
</dbReference>
<dbReference type="InterPro" id="IPR036388">
    <property type="entry name" value="WH-like_DNA-bd_sf"/>
</dbReference>
<dbReference type="PROSITE" id="PS50987">
    <property type="entry name" value="HTH_ARSR_2"/>
    <property type="match status" value="1"/>
</dbReference>
<evidence type="ECO:0000256" key="3">
    <source>
        <dbReference type="ARBA" id="ARBA00022679"/>
    </source>
</evidence>
<evidence type="ECO:0000259" key="4">
    <source>
        <dbReference type="PROSITE" id="PS50987"/>
    </source>
</evidence>
<comment type="caution">
    <text evidence="5">The sequence shown here is derived from an EMBL/GenBank/DDBJ whole genome shotgun (WGS) entry which is preliminary data.</text>
</comment>
<dbReference type="GO" id="GO:0008757">
    <property type="term" value="F:S-adenosylmethionine-dependent methyltransferase activity"/>
    <property type="evidence" value="ECO:0007669"/>
    <property type="project" value="InterPro"/>
</dbReference>
<dbReference type="NCBIfam" id="NF033788">
    <property type="entry name" value="HTH_metalloreg"/>
    <property type="match status" value="1"/>
</dbReference>
<dbReference type="Gene3D" id="3.40.50.150">
    <property type="entry name" value="Vaccinia Virus protein VP39"/>
    <property type="match status" value="1"/>
</dbReference>
<reference evidence="5 6" key="1">
    <citation type="submission" date="2019-08" db="EMBL/GenBank/DDBJ databases">
        <title>Aureimonas fodiniaquatilis sp. nov., isolated from a coal mine wastewater.</title>
        <authorList>
            <person name="Kim W."/>
        </authorList>
    </citation>
    <scope>NUCLEOTIDE SEQUENCE [LARGE SCALE GENOMIC DNA]</scope>
    <source>
        <strain evidence="5 6">CAU 1482</strain>
    </source>
</reference>
<feature type="domain" description="HTH arsR-type" evidence="4">
    <location>
        <begin position="1"/>
        <end position="93"/>
    </location>
</feature>
<evidence type="ECO:0000313" key="5">
    <source>
        <dbReference type="EMBL" id="KAA0972567.1"/>
    </source>
</evidence>
<keyword evidence="6" id="KW-1185">Reference proteome</keyword>
<dbReference type="CDD" id="cd00090">
    <property type="entry name" value="HTH_ARSR"/>
    <property type="match status" value="1"/>
</dbReference>
<keyword evidence="2" id="KW-0489">Methyltransferase</keyword>
<dbReference type="InterPro" id="IPR001845">
    <property type="entry name" value="HTH_ArsR_DNA-bd_dom"/>
</dbReference>
<dbReference type="RefSeq" id="WP_149298397.1">
    <property type="nucleotide sequence ID" value="NZ_VTWH01000001.1"/>
</dbReference>
<proteinExistence type="inferred from homology"/>
<dbReference type="SUPFAM" id="SSF46785">
    <property type="entry name" value="Winged helix' DNA-binding domain"/>
    <property type="match status" value="1"/>
</dbReference>
<dbReference type="GO" id="GO:0032259">
    <property type="term" value="P:methylation"/>
    <property type="evidence" value="ECO:0007669"/>
    <property type="project" value="UniProtKB-KW"/>
</dbReference>
<dbReference type="InterPro" id="IPR036390">
    <property type="entry name" value="WH_DNA-bd_sf"/>
</dbReference>
<dbReference type="Proteomes" id="UP000324738">
    <property type="component" value="Unassembled WGS sequence"/>
</dbReference>
<comment type="similarity">
    <text evidence="1">Belongs to the methyltransferase superfamily.</text>
</comment>
<dbReference type="PRINTS" id="PR00778">
    <property type="entry name" value="HTHARSR"/>
</dbReference>
<dbReference type="GO" id="GO:0003700">
    <property type="term" value="F:DNA-binding transcription factor activity"/>
    <property type="evidence" value="ECO:0007669"/>
    <property type="project" value="InterPro"/>
</dbReference>
<dbReference type="SMART" id="SM00418">
    <property type="entry name" value="HTH_ARSR"/>
    <property type="match status" value="1"/>
</dbReference>
<accession>A0A5B0E0H8</accession>
<dbReference type="PANTHER" id="PTHR44942">
    <property type="entry name" value="METHYLTRANSF_11 DOMAIN-CONTAINING PROTEIN"/>
    <property type="match status" value="1"/>
</dbReference>
<protein>
    <submittedName>
        <fullName evidence="5">Metalloregulator ArsR/SmtB family transcription factor</fullName>
    </submittedName>
</protein>
<sequence length="330" mass="35844">MLPFTECVDLLKAVGEPTRLRLVLLLSQGDLTVSDMVTILGQSQPRISRHLKLLSEARVISRYQEGAWAYFRLDDGAAAGLVQCILPTLDLLDPMLTRDAERLELVRRERAERAADYFASNAAQWDRIRSMHVPDAETEKALQAVLGDEPYGALLDVGTGTGRMLELLAPASARALGIDASREMLAIARAKLDSSNYSHVTVRQGSAYHLPADGGKFDLITLHQVLHYLDDPANAIREAASVLSPGGRLVIVDFAPHDCEFLRTDHAHLRLGFSDETLNGYFEGAGLALEAGQTLPPAGKTGEELTVLIALARKPANALPGEHLRSAQLA</sequence>
<dbReference type="InterPro" id="IPR011991">
    <property type="entry name" value="ArsR-like_HTH"/>
</dbReference>
<dbReference type="InterPro" id="IPR029063">
    <property type="entry name" value="SAM-dependent_MTases_sf"/>
</dbReference>
<organism evidence="5 6">
    <name type="scientific">Aureimonas fodinaquatilis</name>
    <dbReference type="NCBI Taxonomy" id="2565783"/>
    <lineage>
        <taxon>Bacteria</taxon>
        <taxon>Pseudomonadati</taxon>
        <taxon>Pseudomonadota</taxon>
        <taxon>Alphaproteobacteria</taxon>
        <taxon>Hyphomicrobiales</taxon>
        <taxon>Aurantimonadaceae</taxon>
        <taxon>Aureimonas</taxon>
    </lineage>
</organism>
<evidence type="ECO:0000256" key="1">
    <source>
        <dbReference type="ARBA" id="ARBA00008361"/>
    </source>
</evidence>
<gene>
    <name evidence="5" type="ORF">FPY71_05655</name>
</gene>
<dbReference type="InterPro" id="IPR013216">
    <property type="entry name" value="Methyltransf_11"/>
</dbReference>
<evidence type="ECO:0000313" key="6">
    <source>
        <dbReference type="Proteomes" id="UP000324738"/>
    </source>
</evidence>
<dbReference type="Pfam" id="PF01022">
    <property type="entry name" value="HTH_5"/>
    <property type="match status" value="1"/>
</dbReference>
<dbReference type="AlphaFoldDB" id="A0A5B0E0H8"/>
<evidence type="ECO:0000256" key="2">
    <source>
        <dbReference type="ARBA" id="ARBA00022603"/>
    </source>
</evidence>
<dbReference type="PANTHER" id="PTHR44942:SF4">
    <property type="entry name" value="METHYLTRANSFERASE TYPE 11 DOMAIN-CONTAINING PROTEIN"/>
    <property type="match status" value="1"/>
</dbReference>
<name>A0A5B0E0H8_9HYPH</name>